<name>A0ABX7CDT8_9FUSO</name>
<keyword evidence="1" id="KW-0472">Membrane</keyword>
<dbReference type="InterPro" id="IPR005546">
    <property type="entry name" value="Autotransporte_beta"/>
</dbReference>
<sequence>MNNNLYKVENTLRSIVKRYKSVKYSLGLAILFLMMGVSAFSEEVNNAEAVPTREEIATSRENLRNSVGGLQSKIDQARAENEKGLSGLKLELIQLMEQGDQVVKSPWSSWQFGMNYMYNNWRGTYKGRGDKKEKYPFEGIFTRSKDLFLRNISPDSNVYEEYTTAANLLEKFKNPATTSAMKKQRLHYGLEAANTLQEPILQIELGASVKPKEVVKSPVSVTQPSIQINTVTPLSTPAAPVPPTPPVIAIEEFNPVAPDPITVELPKPPTFNIKLGSYRNYMTQANDANVINGQRHTGDGKSYNTSDTKTITGNDLGDSPTIIYAWKTGGGIGDFDSALLKAYFDYTRISGNGGGTLTVTGDIKIDSIRGNIVDNQPGANQRQWNNQDFLVGGSRVATLDNAKGGATIRNEAIVNMIGPLVVGYEIQNDGGGSYAGTGKREVLNVGTLTDDAEKGYRGKDGLGGLHVGYGTANPSNSKDIFLAPNLGGEGAYGTKKIVVSRTPDEARDKDGNPVVGKEGGYVGYKIGMILTHEFDDPDPNNNYYRLVNGTNTKDGLISFKGKSSIGIQVYAPQKNSTNTRIEVINAEKGTIKLGGIESYGLKLSSRILESAGGHKSIFENRGTIKITGDNGTQNSLSSGIAVIEDESVTGNKSIRAYKDLVKNKGAIDVSGGQGNTGMVLITKANDNITNDTTARITVTGNKNIGMRVDLGAITTDDTGPFKPEAINNGKIYLIGGEKNIGMVANKGDGTNKAVATNNQLIDFAGVANNAIGMFSAKGGEVVNKNGIKHSTTDLNNTIGMVINDDKSSGKNSGDIVLKGTKVTGVYNHEGKFEMTEGSISTSGTKSISLYSTGNTSTTEIKKGKIRAEGSALGLFADNNATIQLGDSGDANKKVVLEADGTGTLLFYNYTKSGSSYTSDGIFKINNQNVVTGNLTNGATAFYFRDTTPGNSNGQTSEKLNAMFNGSGSNKIKLKLDDKSTLFVLDNTNPNLSYIGLSTVDPSVINNFLGSNVEIDSASSQNYKAYKATKASLAIDTDVNLDNHTGAAIDKYYRVDFINSNVKVDAGKTIKGTDSSKLSQAIAQANFNGATSSTSVKVENNGIIDFSKKAGTAIVVDFGEAINNGKIKMDAANGTGENSVALFGASNSKLLNAQGAEIELGTNGVGIWGTNQITSSIATWEKNINIENKGMIKGISTKSGLFGIFADNDKTTYPAATSMISHTGKIDFSLNKGSTGIFMTNGTLNSSGDISVKEGSVGINAEKSTVNITGGRYDIGKESVGFKLSGAGSKFEGTAGNINITDEKSAAYLFEDVTLESGKNFTDNLTLTSNNAYTYISAKDSAINYLNTKTLNNDSSIFMNLNSSQAALKTGTKISSTKEKIVGAYLENGSTIENFGEIELVGDKSAALYAQNGGFVINETTGKIKIGDNGSGIYIKNNTAGTNKGGIEIGTNSVGMRIEGNGSLINDSKGKINSTSVKALGMSQSGGINNLENKGTIMLTGDKSIGVHSEGIVTPHTVLNTGIVTVGDSSSSTSPSIGIYSANGLNSTIENKGKVIAGKNSIAVYGKNIILDLTGATPSETLTGDGGIGVYSSEGKVEIKEGAKLGVGKSLGKNKEGVAVYLAGNNQTLKSETSNISIGDGSFGFVMTGQNNDIITGKSGNTGVMTLGKDSIFLYSADKSGTGRITNYNNLRSTGSENYGLYVSGKAENRGNIDFSNGVGNVGIYSYLKGASAGTTPGLVENFAEIKVSKSDISDPDNKKYGIGMAAGFSEEVPAGSGNKVLRGTGNIKNSGTIKVTTENSIGMYATGKGSVAWNDGRIELSGNKRNIGMFIEEGAEGINTGVITTVGTGNKKQIGIAVMSGGILDNRGKIHIDAENGYGLLLAGAIIKNYGKFDITVGSGATKIKELQAADTSKTIGDEGLDKIKIKAPAGASEAIISLNGKVQKPEIANIQLKEIANRRPNDIPTSSVGMYIDTSGINYTKPITNIGKLAGLTEADLIVGTEATKYTNSKYIQLSKKMIEPYNDMIRTSGIEKWSIYSGSLTWMATITQLPDFTIRNAYLVKIPYTVFANDKNTTRDTYNFADGLEQRYGVEKLGSRENQLFQKLNSIGNNERILLIQAYDEMMGHQYANVQQRVNATGVILDKEFDYLRDEWRTASKDSNKVKTFGTRGEYKTDTAGVIDYTNNAYGVAYVHEDEDIKLGRGTGWYTGIVHNTFKFKDIGRSKEQMLQAKVGLLKSVPFDDNNSLNWTISGDIFVGRNRMHRKFLVVDEIFNAKSRYYTYGIGVRNEIGKEFRLSEGFTLRPYAALKLEYGRLSKIREKSGEIKLEVKQNQYFSVRPEVGAELGFKHYFGMKALKTTLGVAYENELGRVANGKNKARVVDTTADWFNIRGEKEDRKGNVKVDLNVGLDNTRVGVTANVGYDTKGENLRGGLGLRVIF</sequence>
<feature type="transmembrane region" description="Helical" evidence="1">
    <location>
        <begin position="21"/>
        <end position="40"/>
    </location>
</feature>
<keyword evidence="1" id="KW-1133">Transmembrane helix</keyword>
<dbReference type="SUPFAM" id="SSF103515">
    <property type="entry name" value="Autotransporter"/>
    <property type="match status" value="1"/>
</dbReference>
<dbReference type="Pfam" id="PF03797">
    <property type="entry name" value="Autotransporter"/>
    <property type="match status" value="1"/>
</dbReference>
<protein>
    <submittedName>
        <fullName evidence="3">Autotransporter-associated N-terminal domain-containing protein</fullName>
    </submittedName>
</protein>
<accession>A0ABX7CDT8</accession>
<keyword evidence="1" id="KW-0812">Transmembrane</keyword>
<dbReference type="PROSITE" id="PS51208">
    <property type="entry name" value="AUTOTRANSPORTER"/>
    <property type="match status" value="1"/>
</dbReference>
<organism evidence="3 4">
    <name type="scientific">Fusobacterium canifelinum</name>
    <dbReference type="NCBI Taxonomy" id="285729"/>
    <lineage>
        <taxon>Bacteria</taxon>
        <taxon>Fusobacteriati</taxon>
        <taxon>Fusobacteriota</taxon>
        <taxon>Fusobacteriia</taxon>
        <taxon>Fusobacteriales</taxon>
        <taxon>Fusobacteriaceae</taxon>
        <taxon>Fusobacterium</taxon>
    </lineage>
</organism>
<evidence type="ECO:0000259" key="2">
    <source>
        <dbReference type="PROSITE" id="PS51208"/>
    </source>
</evidence>
<evidence type="ECO:0000313" key="3">
    <source>
        <dbReference type="EMBL" id="QQS87686.1"/>
    </source>
</evidence>
<keyword evidence="4" id="KW-1185">Reference proteome</keyword>
<feature type="domain" description="Autotransporter" evidence="2">
    <location>
        <begin position="2146"/>
        <end position="2439"/>
    </location>
</feature>
<dbReference type="Gene3D" id="2.40.128.130">
    <property type="entry name" value="Autotransporter beta-domain"/>
    <property type="match status" value="1"/>
</dbReference>
<dbReference type="InterPro" id="IPR053787">
    <property type="entry name" value="Autotransptr-assoc_N"/>
</dbReference>
<dbReference type="SMART" id="SM00869">
    <property type="entry name" value="Autotransporter"/>
    <property type="match status" value="1"/>
</dbReference>
<dbReference type="InterPro" id="IPR036709">
    <property type="entry name" value="Autotransporte_beta_dom_sf"/>
</dbReference>
<gene>
    <name evidence="3" type="ORF">I6I83_00610</name>
</gene>
<dbReference type="RefSeq" id="WP_201627193.1">
    <property type="nucleotide sequence ID" value="NZ_CP068114.1"/>
</dbReference>
<evidence type="ECO:0000313" key="4">
    <source>
        <dbReference type="Proteomes" id="UP000595375"/>
    </source>
</evidence>
<reference evidence="3 4" key="1">
    <citation type="submission" date="2021-01" db="EMBL/GenBank/DDBJ databases">
        <title>FDA dAtabase for Regulatory Grade micrObial Sequences (FDA-ARGOS): Supporting development and validation of Infectious Disease Dx tests.</title>
        <authorList>
            <person name="Sproer C."/>
            <person name="Gronow S."/>
            <person name="Severitt S."/>
            <person name="Schroder I."/>
            <person name="Tallon L."/>
            <person name="Sadzewicz L."/>
            <person name="Zhao X."/>
            <person name="Boylan J."/>
            <person name="Ott S."/>
            <person name="Bowen H."/>
            <person name="Vavikolanu K."/>
            <person name="Mehta A."/>
            <person name="Aluvathingal J."/>
            <person name="Nadendla S."/>
            <person name="Lowell S."/>
            <person name="Myers T."/>
            <person name="Yan Y."/>
            <person name="Sichtig H."/>
        </authorList>
    </citation>
    <scope>NUCLEOTIDE SEQUENCE [LARGE SCALE GENOMIC DNA]</scope>
    <source>
        <strain evidence="3 4">FDAARGOS_1126</strain>
    </source>
</reference>
<proteinExistence type="predicted"/>
<evidence type="ECO:0000256" key="1">
    <source>
        <dbReference type="SAM" id="Phobius"/>
    </source>
</evidence>
<dbReference type="NCBIfam" id="NF033175">
    <property type="entry name" value="fuso_auto_Nterm"/>
    <property type="match status" value="1"/>
</dbReference>
<dbReference type="Proteomes" id="UP000595375">
    <property type="component" value="Chromosome"/>
</dbReference>
<dbReference type="EMBL" id="CP068114">
    <property type="protein sequence ID" value="QQS87686.1"/>
    <property type="molecule type" value="Genomic_DNA"/>
</dbReference>